<reference evidence="2" key="1">
    <citation type="submission" date="2023-03" db="EMBL/GenBank/DDBJ databases">
        <authorList>
            <person name="Julca I."/>
        </authorList>
    </citation>
    <scope>NUCLEOTIDE SEQUENCE</scope>
</reference>
<keyword evidence="3" id="KW-1185">Reference proteome</keyword>
<feature type="region of interest" description="Disordered" evidence="1">
    <location>
        <begin position="105"/>
        <end position="164"/>
    </location>
</feature>
<gene>
    <name evidence="2" type="ORF">OLC1_LOCUS925</name>
</gene>
<evidence type="ECO:0000313" key="3">
    <source>
        <dbReference type="Proteomes" id="UP001161247"/>
    </source>
</evidence>
<dbReference type="EMBL" id="OX459118">
    <property type="protein sequence ID" value="CAI9088323.1"/>
    <property type="molecule type" value="Genomic_DNA"/>
</dbReference>
<sequence>MGTNQRSHGKSNLRSSSKKGSEVSLGGSILGFVTQGCLGTRNIKRRNSRTLHSQDITKHHERLNHSHNKGLKPPSTLQEWIIQSPGIHHGSFEGDPLILQVSKPVSKRVHPSLGRSVRNRQSKPQEGRKLKRNPAKLSDARSGENGDSFTFSRSVTTSKSGKLRKKVSFKEPEVADVFILKNSPE</sequence>
<feature type="region of interest" description="Disordered" evidence="1">
    <location>
        <begin position="1"/>
        <end position="24"/>
    </location>
</feature>
<organism evidence="2 3">
    <name type="scientific">Oldenlandia corymbosa var. corymbosa</name>
    <dbReference type="NCBI Taxonomy" id="529605"/>
    <lineage>
        <taxon>Eukaryota</taxon>
        <taxon>Viridiplantae</taxon>
        <taxon>Streptophyta</taxon>
        <taxon>Embryophyta</taxon>
        <taxon>Tracheophyta</taxon>
        <taxon>Spermatophyta</taxon>
        <taxon>Magnoliopsida</taxon>
        <taxon>eudicotyledons</taxon>
        <taxon>Gunneridae</taxon>
        <taxon>Pentapetalae</taxon>
        <taxon>asterids</taxon>
        <taxon>lamiids</taxon>
        <taxon>Gentianales</taxon>
        <taxon>Rubiaceae</taxon>
        <taxon>Rubioideae</taxon>
        <taxon>Spermacoceae</taxon>
        <taxon>Hedyotis-Oldenlandia complex</taxon>
        <taxon>Oldenlandia</taxon>
    </lineage>
</organism>
<feature type="compositionally biased region" description="Polar residues" evidence="1">
    <location>
        <begin position="145"/>
        <end position="160"/>
    </location>
</feature>
<dbReference type="AlphaFoldDB" id="A0AAV1BZN8"/>
<evidence type="ECO:0000256" key="1">
    <source>
        <dbReference type="SAM" id="MobiDB-lite"/>
    </source>
</evidence>
<feature type="region of interest" description="Disordered" evidence="1">
    <location>
        <begin position="44"/>
        <end position="74"/>
    </location>
</feature>
<protein>
    <submittedName>
        <fullName evidence="2">OLC1v1022626C1</fullName>
    </submittedName>
</protein>
<evidence type="ECO:0000313" key="2">
    <source>
        <dbReference type="EMBL" id="CAI9088323.1"/>
    </source>
</evidence>
<proteinExistence type="predicted"/>
<feature type="compositionally biased region" description="Polar residues" evidence="1">
    <location>
        <begin position="1"/>
        <end position="15"/>
    </location>
</feature>
<accession>A0AAV1BZN8</accession>
<feature type="compositionally biased region" description="Basic residues" evidence="1">
    <location>
        <begin position="59"/>
        <end position="70"/>
    </location>
</feature>
<name>A0AAV1BZN8_OLDCO</name>
<dbReference type="Proteomes" id="UP001161247">
    <property type="component" value="Chromosome 1"/>
</dbReference>